<keyword evidence="2" id="KW-1185">Reference proteome</keyword>
<accession>A0ABT4LRZ8</accession>
<dbReference type="EMBL" id="JAPWGW010000001">
    <property type="protein sequence ID" value="MCZ4297110.1"/>
    <property type="molecule type" value="Genomic_DNA"/>
</dbReference>
<comment type="caution">
    <text evidence="1">The sequence shown here is derived from an EMBL/GenBank/DDBJ whole genome shotgun (WGS) entry which is preliminary data.</text>
</comment>
<sequence>MVTVFEKFFYGTREIVVFVDEAGDPKLADPNNPIFAFGACAVWGDKLNDTLRLPWNEVRKTVVGGESQPIHMRKLSRRFGKSKSDAIAEFFSDEEIKRASIVITDRTVFEVDGLPFTPVLQVAMAMLLKGIAKLMVGAVPMEAVSVIFEDGPLISKIREAWPHQTLIRNDGVTVPVSWATLEKAELEQGLEVADFIAHSAAGYMRHHRSADSKFSNRYAAIHPKNASQYSLGWEINDSKVIVKSERAG</sequence>
<name>A0ABT4LRZ8_9PROT</name>
<reference evidence="1" key="1">
    <citation type="submission" date="2022-12" db="EMBL/GenBank/DDBJ databases">
        <title>Bacterial isolates from different developmental stages of Nematostella vectensis.</title>
        <authorList>
            <person name="Fraune S."/>
        </authorList>
    </citation>
    <scope>NUCLEOTIDE SEQUENCE</scope>
    <source>
        <strain evidence="1">G21632-S1</strain>
    </source>
</reference>
<evidence type="ECO:0000313" key="2">
    <source>
        <dbReference type="Proteomes" id="UP001083770"/>
    </source>
</evidence>
<organism evidence="1 2">
    <name type="scientific">Henriciella marina</name>
    <dbReference type="NCBI Taxonomy" id="453851"/>
    <lineage>
        <taxon>Bacteria</taxon>
        <taxon>Pseudomonadati</taxon>
        <taxon>Pseudomonadota</taxon>
        <taxon>Alphaproteobacteria</taxon>
        <taxon>Hyphomonadales</taxon>
        <taxon>Hyphomonadaceae</taxon>
        <taxon>Henriciella</taxon>
    </lineage>
</organism>
<protein>
    <submittedName>
        <fullName evidence="1">DUF3800 domain-containing protein</fullName>
    </submittedName>
</protein>
<dbReference type="Pfam" id="PF12686">
    <property type="entry name" value="DUF3800"/>
    <property type="match status" value="1"/>
</dbReference>
<gene>
    <name evidence="1" type="ORF">O4G74_03460</name>
</gene>
<dbReference type="InterPro" id="IPR024524">
    <property type="entry name" value="DUF3800"/>
</dbReference>
<proteinExistence type="predicted"/>
<evidence type="ECO:0000313" key="1">
    <source>
        <dbReference type="EMBL" id="MCZ4297110.1"/>
    </source>
</evidence>
<dbReference type="RefSeq" id="WP_269401270.1">
    <property type="nucleotide sequence ID" value="NZ_JAPWGW010000001.1"/>
</dbReference>
<dbReference type="Proteomes" id="UP001083770">
    <property type="component" value="Unassembled WGS sequence"/>
</dbReference>